<evidence type="ECO:0000259" key="1">
    <source>
        <dbReference type="PROSITE" id="PS51910"/>
    </source>
</evidence>
<protein>
    <submittedName>
        <fullName evidence="2">Endo-beta-N-acetylglucosaminidase</fullName>
    </submittedName>
</protein>
<dbReference type="EMBL" id="MU150295">
    <property type="protein sequence ID" value="KAF9460654.1"/>
    <property type="molecule type" value="Genomic_DNA"/>
</dbReference>
<dbReference type="Proteomes" id="UP000807353">
    <property type="component" value="Unassembled WGS sequence"/>
</dbReference>
<dbReference type="Gene3D" id="3.20.20.80">
    <property type="entry name" value="Glycosidases"/>
    <property type="match status" value="1"/>
</dbReference>
<keyword evidence="3" id="KW-1185">Reference proteome</keyword>
<reference evidence="2" key="1">
    <citation type="submission" date="2020-11" db="EMBL/GenBank/DDBJ databases">
        <authorList>
            <consortium name="DOE Joint Genome Institute"/>
            <person name="Ahrendt S."/>
            <person name="Riley R."/>
            <person name="Andreopoulos W."/>
            <person name="Labutti K."/>
            <person name="Pangilinan J."/>
            <person name="Ruiz-Duenas F.J."/>
            <person name="Barrasa J.M."/>
            <person name="Sanchez-Garcia M."/>
            <person name="Camarero S."/>
            <person name="Miyauchi S."/>
            <person name="Serrano A."/>
            <person name="Linde D."/>
            <person name="Babiker R."/>
            <person name="Drula E."/>
            <person name="Ayuso-Fernandez I."/>
            <person name="Pacheco R."/>
            <person name="Padilla G."/>
            <person name="Ferreira P."/>
            <person name="Barriuso J."/>
            <person name="Kellner H."/>
            <person name="Castanera R."/>
            <person name="Alfaro M."/>
            <person name="Ramirez L."/>
            <person name="Pisabarro A.G."/>
            <person name="Kuo A."/>
            <person name="Tritt A."/>
            <person name="Lipzen A."/>
            <person name="He G."/>
            <person name="Yan M."/>
            <person name="Ng V."/>
            <person name="Cullen D."/>
            <person name="Martin F."/>
            <person name="Rosso M.-N."/>
            <person name="Henrissat B."/>
            <person name="Hibbett D."/>
            <person name="Martinez A.T."/>
            <person name="Grigoriev I.V."/>
        </authorList>
    </citation>
    <scope>NUCLEOTIDE SEQUENCE</scope>
    <source>
        <strain evidence="2">CBS 247.69</strain>
    </source>
</reference>
<comment type="caution">
    <text evidence="2">The sequence shown here is derived from an EMBL/GenBank/DDBJ whole genome shotgun (WGS) entry which is preliminary data.</text>
</comment>
<sequence>MADGHRVVVYYQTQYDTTLAPNSPFGHFVSPLPLIGLITHLILAAFHINIKPSPIPLALNDFAPDHPQFNQMWEDIAEMRSKGVKIIGMLGGTAPGTYDGLVPGDTFDTYYPILRDSIRKHRLHGIDLDVEQSVPLENIQFLINRFRSDFGHDFIITLSPVASALTEGYNLSGFDYIELERTMGTQIAWYNAQFYSGFGSIFPDQQYIDIVEFGLDPSRLVALTLTNPDLGQGYVDPDEVVQSVTALAEKYGYRFGGVAGWEYFISLPAAGRPWEWAALMKITMSSLVRLAEEADHSVTNTKRSRVWGKHVVRSKKSN</sequence>
<accession>A0A9P5Y0X4</accession>
<dbReference type="PROSITE" id="PS51910">
    <property type="entry name" value="GH18_2"/>
    <property type="match status" value="1"/>
</dbReference>
<feature type="domain" description="GH18" evidence="1">
    <location>
        <begin position="5"/>
        <end position="287"/>
    </location>
</feature>
<name>A0A9P5Y0X4_9AGAR</name>
<organism evidence="2 3">
    <name type="scientific">Collybia nuda</name>
    <dbReference type="NCBI Taxonomy" id="64659"/>
    <lineage>
        <taxon>Eukaryota</taxon>
        <taxon>Fungi</taxon>
        <taxon>Dikarya</taxon>
        <taxon>Basidiomycota</taxon>
        <taxon>Agaricomycotina</taxon>
        <taxon>Agaricomycetes</taxon>
        <taxon>Agaricomycetidae</taxon>
        <taxon>Agaricales</taxon>
        <taxon>Tricholomatineae</taxon>
        <taxon>Clitocybaceae</taxon>
        <taxon>Collybia</taxon>
    </lineage>
</organism>
<dbReference type="InterPro" id="IPR017853">
    <property type="entry name" value="GH"/>
</dbReference>
<dbReference type="SUPFAM" id="SSF51445">
    <property type="entry name" value="(Trans)glycosidases"/>
    <property type="match status" value="1"/>
</dbReference>
<proteinExistence type="predicted"/>
<dbReference type="InterPro" id="IPR001223">
    <property type="entry name" value="Glyco_hydro18_cat"/>
</dbReference>
<evidence type="ECO:0000313" key="3">
    <source>
        <dbReference type="Proteomes" id="UP000807353"/>
    </source>
</evidence>
<dbReference type="GO" id="GO:0005975">
    <property type="term" value="P:carbohydrate metabolic process"/>
    <property type="evidence" value="ECO:0007669"/>
    <property type="project" value="InterPro"/>
</dbReference>
<gene>
    <name evidence="2" type="ORF">BDZ94DRAFT_1238277</name>
</gene>
<dbReference type="OrthoDB" id="3012298at2759"/>
<dbReference type="AlphaFoldDB" id="A0A9P5Y0X4"/>
<evidence type="ECO:0000313" key="2">
    <source>
        <dbReference type="EMBL" id="KAF9460654.1"/>
    </source>
</evidence>